<dbReference type="AlphaFoldDB" id="A0A9D1FAJ6"/>
<evidence type="ECO:0000313" key="2">
    <source>
        <dbReference type="EMBL" id="HIS65224.1"/>
    </source>
</evidence>
<reference evidence="2" key="2">
    <citation type="journal article" date="2021" name="PeerJ">
        <title>Extensive microbial diversity within the chicken gut microbiome revealed by metagenomics and culture.</title>
        <authorList>
            <person name="Gilroy R."/>
            <person name="Ravi A."/>
            <person name="Getino M."/>
            <person name="Pursley I."/>
            <person name="Horton D.L."/>
            <person name="Alikhan N.F."/>
            <person name="Baker D."/>
            <person name="Gharbi K."/>
            <person name="Hall N."/>
            <person name="Watson M."/>
            <person name="Adriaenssens E.M."/>
            <person name="Foster-Nyarko E."/>
            <person name="Jarju S."/>
            <person name="Secka A."/>
            <person name="Antonio M."/>
            <person name="Oren A."/>
            <person name="Chaudhuri R.R."/>
            <person name="La Ragione R."/>
            <person name="Hildebrand F."/>
            <person name="Pallen M.J."/>
        </authorList>
    </citation>
    <scope>NUCLEOTIDE SEQUENCE</scope>
    <source>
        <strain evidence="2">ChiBcec16-1751</strain>
    </source>
</reference>
<organism evidence="2 3">
    <name type="scientific">Candidatus Avoscillospira avistercoris</name>
    <dbReference type="NCBI Taxonomy" id="2840707"/>
    <lineage>
        <taxon>Bacteria</taxon>
        <taxon>Bacillati</taxon>
        <taxon>Bacillota</taxon>
        <taxon>Clostridia</taxon>
        <taxon>Eubacteriales</taxon>
        <taxon>Oscillospiraceae</taxon>
        <taxon>Oscillospiraceae incertae sedis</taxon>
        <taxon>Candidatus Avoscillospira</taxon>
    </lineage>
</organism>
<evidence type="ECO:0000313" key="3">
    <source>
        <dbReference type="Proteomes" id="UP000886741"/>
    </source>
</evidence>
<protein>
    <submittedName>
        <fullName evidence="2">Uncharacterized protein</fullName>
    </submittedName>
</protein>
<proteinExistence type="predicted"/>
<name>A0A9D1FAJ6_9FIRM</name>
<evidence type="ECO:0000256" key="1">
    <source>
        <dbReference type="SAM" id="MobiDB-lite"/>
    </source>
</evidence>
<sequence>MTELELMKHAKGYLDKLANGINPLDDSIAVDLPEKRADAATVQPKQRQRSTSRRDSQ</sequence>
<gene>
    <name evidence="2" type="ORF">IAA83_07640</name>
</gene>
<dbReference type="Proteomes" id="UP000886741">
    <property type="component" value="Unassembled WGS sequence"/>
</dbReference>
<feature type="region of interest" description="Disordered" evidence="1">
    <location>
        <begin position="35"/>
        <end position="57"/>
    </location>
</feature>
<comment type="caution">
    <text evidence="2">The sequence shown here is derived from an EMBL/GenBank/DDBJ whole genome shotgun (WGS) entry which is preliminary data.</text>
</comment>
<reference evidence="2" key="1">
    <citation type="submission" date="2020-10" db="EMBL/GenBank/DDBJ databases">
        <authorList>
            <person name="Gilroy R."/>
        </authorList>
    </citation>
    <scope>NUCLEOTIDE SEQUENCE</scope>
    <source>
        <strain evidence="2">ChiBcec16-1751</strain>
    </source>
</reference>
<dbReference type="EMBL" id="DVJJ01000116">
    <property type="protein sequence ID" value="HIS65224.1"/>
    <property type="molecule type" value="Genomic_DNA"/>
</dbReference>
<accession>A0A9D1FAJ6</accession>